<dbReference type="EMBL" id="LT629758">
    <property type="protein sequence ID" value="SDT74833.1"/>
    <property type="molecule type" value="Genomic_DNA"/>
</dbReference>
<dbReference type="AlphaFoldDB" id="A0A1H2CWI8"/>
<keyword evidence="1" id="KW-0812">Transmembrane</keyword>
<proteinExistence type="predicted"/>
<name>A0A1H2CWI8_9ACTN</name>
<sequence>MTDVQDILRNLSVAPGQSGPEVVAADVARGRQAASRRSRRRFAFAGAFVAVAVAATAGVGQFGGSADPSGSSQAAPASQPVVPARLKLVSYTGAQPVGFKVSTVPDSWLVVSSDTSGFVVEPPTRGELPGDAGGGLSLEGRIAVSLQGLSHFPDESPIKKVDINGRTGELGHPLEAPGKLSDTRWLFFPDASGKSVNVQVPGDVDLSDEQVIDFAEGVSVTGDAVEIGG</sequence>
<keyword evidence="1" id="KW-0472">Membrane</keyword>
<evidence type="ECO:0000313" key="2">
    <source>
        <dbReference type="EMBL" id="SDT74833.1"/>
    </source>
</evidence>
<gene>
    <name evidence="2" type="ORF">SAMN04489716_7110</name>
</gene>
<accession>A0A1H2CWI8</accession>
<keyword evidence="1" id="KW-1133">Transmembrane helix</keyword>
<evidence type="ECO:0000313" key="3">
    <source>
        <dbReference type="Proteomes" id="UP000198688"/>
    </source>
</evidence>
<organism evidence="2 3">
    <name type="scientific">Actinoplanes derwentensis</name>
    <dbReference type="NCBI Taxonomy" id="113562"/>
    <lineage>
        <taxon>Bacteria</taxon>
        <taxon>Bacillati</taxon>
        <taxon>Actinomycetota</taxon>
        <taxon>Actinomycetes</taxon>
        <taxon>Micromonosporales</taxon>
        <taxon>Micromonosporaceae</taxon>
        <taxon>Actinoplanes</taxon>
    </lineage>
</organism>
<reference evidence="2 3" key="1">
    <citation type="submission" date="2016-10" db="EMBL/GenBank/DDBJ databases">
        <authorList>
            <person name="de Groot N.N."/>
        </authorList>
    </citation>
    <scope>NUCLEOTIDE SEQUENCE [LARGE SCALE GENOMIC DNA]</scope>
    <source>
        <strain evidence="2 3">DSM 43941</strain>
    </source>
</reference>
<dbReference type="Proteomes" id="UP000198688">
    <property type="component" value="Chromosome I"/>
</dbReference>
<evidence type="ECO:0000256" key="1">
    <source>
        <dbReference type="SAM" id="Phobius"/>
    </source>
</evidence>
<dbReference type="RefSeq" id="WP_092551236.1">
    <property type="nucleotide sequence ID" value="NZ_BOMJ01000050.1"/>
</dbReference>
<dbReference type="STRING" id="113562.SAMN04489716_7110"/>
<dbReference type="OrthoDB" id="3787029at2"/>
<keyword evidence="3" id="KW-1185">Reference proteome</keyword>
<protein>
    <submittedName>
        <fullName evidence="2">Uncharacterized protein</fullName>
    </submittedName>
</protein>
<feature type="transmembrane region" description="Helical" evidence="1">
    <location>
        <begin position="42"/>
        <end position="63"/>
    </location>
</feature>